<evidence type="ECO:0000256" key="1">
    <source>
        <dbReference type="SAM" id="SignalP"/>
    </source>
</evidence>
<protein>
    <recommendedName>
        <fullName evidence="4">Chitin synthase</fullName>
    </recommendedName>
</protein>
<dbReference type="AlphaFoldDB" id="A0AAD7ZAR3"/>
<evidence type="ECO:0008006" key="4">
    <source>
        <dbReference type="Google" id="ProtNLM"/>
    </source>
</evidence>
<reference evidence="2" key="2">
    <citation type="submission" date="2023-05" db="EMBL/GenBank/DDBJ databases">
        <authorList>
            <person name="Fouks B."/>
        </authorList>
    </citation>
    <scope>NUCLEOTIDE SEQUENCE</scope>
    <source>
        <strain evidence="2">Stay&amp;Tobe</strain>
        <tissue evidence="2">Testes</tissue>
    </source>
</reference>
<feature type="signal peptide" evidence="1">
    <location>
        <begin position="1"/>
        <end position="18"/>
    </location>
</feature>
<reference evidence="2" key="1">
    <citation type="journal article" date="2023" name="IScience">
        <title>Live-bearing cockroach genome reveals convergent evolutionary mechanisms linked to viviparity in insects and beyond.</title>
        <authorList>
            <person name="Fouks B."/>
            <person name="Harrison M.C."/>
            <person name="Mikhailova A.A."/>
            <person name="Marchal E."/>
            <person name="English S."/>
            <person name="Carruthers M."/>
            <person name="Jennings E.C."/>
            <person name="Chiamaka E.L."/>
            <person name="Frigard R.A."/>
            <person name="Pippel M."/>
            <person name="Attardo G.M."/>
            <person name="Benoit J.B."/>
            <person name="Bornberg-Bauer E."/>
            <person name="Tobe S.S."/>
        </authorList>
    </citation>
    <scope>NUCLEOTIDE SEQUENCE</scope>
    <source>
        <strain evidence="2">Stay&amp;Tobe</strain>
    </source>
</reference>
<organism evidence="2 3">
    <name type="scientific">Diploptera punctata</name>
    <name type="common">Pacific beetle cockroach</name>
    <dbReference type="NCBI Taxonomy" id="6984"/>
    <lineage>
        <taxon>Eukaryota</taxon>
        <taxon>Metazoa</taxon>
        <taxon>Ecdysozoa</taxon>
        <taxon>Arthropoda</taxon>
        <taxon>Hexapoda</taxon>
        <taxon>Insecta</taxon>
        <taxon>Pterygota</taxon>
        <taxon>Neoptera</taxon>
        <taxon>Polyneoptera</taxon>
        <taxon>Dictyoptera</taxon>
        <taxon>Blattodea</taxon>
        <taxon>Blaberoidea</taxon>
        <taxon>Blaberidae</taxon>
        <taxon>Diplopterinae</taxon>
        <taxon>Diploptera</taxon>
    </lineage>
</organism>
<keyword evidence="1" id="KW-0732">Signal</keyword>
<proteinExistence type="predicted"/>
<evidence type="ECO:0000313" key="3">
    <source>
        <dbReference type="Proteomes" id="UP001233999"/>
    </source>
</evidence>
<evidence type="ECO:0000313" key="2">
    <source>
        <dbReference type="EMBL" id="KAJ9576578.1"/>
    </source>
</evidence>
<name>A0AAD7ZAR3_DIPPU</name>
<dbReference type="EMBL" id="JASPKZ010009654">
    <property type="protein sequence ID" value="KAJ9576578.1"/>
    <property type="molecule type" value="Genomic_DNA"/>
</dbReference>
<sequence length="72" mass="8638">PILLAFAIFHFLLGFLWIQEYGSRFNKEIPTRLFVNICLFGNIYHQKFDIRNILTNMKPFYTVLFIFDDSTD</sequence>
<comment type="caution">
    <text evidence="2">The sequence shown here is derived from an EMBL/GenBank/DDBJ whole genome shotgun (WGS) entry which is preliminary data.</text>
</comment>
<feature type="non-terminal residue" evidence="2">
    <location>
        <position position="1"/>
    </location>
</feature>
<accession>A0AAD7ZAR3</accession>
<gene>
    <name evidence="2" type="ORF">L9F63_025526</name>
</gene>
<keyword evidence="3" id="KW-1185">Reference proteome</keyword>
<feature type="chain" id="PRO_5041947893" description="Chitin synthase" evidence="1">
    <location>
        <begin position="19"/>
        <end position="72"/>
    </location>
</feature>
<dbReference type="Proteomes" id="UP001233999">
    <property type="component" value="Unassembled WGS sequence"/>
</dbReference>
<feature type="non-terminal residue" evidence="2">
    <location>
        <position position="72"/>
    </location>
</feature>